<feature type="domain" description="DUF305" evidence="2">
    <location>
        <begin position="211"/>
        <end position="352"/>
    </location>
</feature>
<dbReference type="Pfam" id="PF03713">
    <property type="entry name" value="DUF305"/>
    <property type="match status" value="1"/>
</dbReference>
<dbReference type="eggNOG" id="COG3544">
    <property type="taxonomic scope" value="Bacteria"/>
</dbReference>
<reference evidence="3 4" key="1">
    <citation type="submission" date="2012-02" db="EMBL/GenBank/DDBJ databases">
        <title>Improved High-Quality Draft sequence of Microvirga sp. WSM3557.</title>
        <authorList>
            <consortium name="US DOE Joint Genome Institute"/>
            <person name="Lucas S."/>
            <person name="Han J."/>
            <person name="Lapidus A."/>
            <person name="Cheng J.-F."/>
            <person name="Goodwin L."/>
            <person name="Pitluck S."/>
            <person name="Peters L."/>
            <person name="Zhang X."/>
            <person name="Detter J.C."/>
            <person name="Han C."/>
            <person name="Tapia R."/>
            <person name="Land M."/>
            <person name="Hauser L."/>
            <person name="Kyrpides N."/>
            <person name="Ivanova N."/>
            <person name="Pagani I."/>
            <person name="Brau L."/>
            <person name="Yates R."/>
            <person name="O'Hara G."/>
            <person name="Rui T."/>
            <person name="Howieson J."/>
            <person name="Reeve W."/>
            <person name="Woyke T."/>
        </authorList>
    </citation>
    <scope>NUCLEOTIDE SEQUENCE [LARGE SCALE GENOMIC DNA]</scope>
    <source>
        <strain evidence="3 4">WSM3557</strain>
    </source>
</reference>
<dbReference type="Proteomes" id="UP000003947">
    <property type="component" value="Unassembled WGS sequence"/>
</dbReference>
<feature type="transmembrane region" description="Helical" evidence="1">
    <location>
        <begin position="68"/>
        <end position="90"/>
    </location>
</feature>
<protein>
    <recommendedName>
        <fullName evidence="2">DUF305 domain-containing protein</fullName>
    </recommendedName>
</protein>
<keyword evidence="4" id="KW-1185">Reference proteome</keyword>
<gene>
    <name evidence="3" type="ORF">MicloDRAFT_00039860</name>
</gene>
<feature type="transmembrane region" description="Helical" evidence="1">
    <location>
        <begin position="102"/>
        <end position="125"/>
    </location>
</feature>
<proteinExistence type="predicted"/>
<dbReference type="AlphaFoldDB" id="I4YTX9"/>
<dbReference type="EMBL" id="JH660645">
    <property type="protein sequence ID" value="EIM27421.1"/>
    <property type="molecule type" value="Genomic_DNA"/>
</dbReference>
<sequence precursor="true">MAGFLKSQTGLNWRAAALLGLISSTFSTLVSQFLAARIGRDAVVDWMVVATIPLRDGMLQSEPSWSSIAAGILFHQWADFSWALVFFGLFGRWTADLKPQTLLLIALPWALFTSALEWFSLVPLIPFWQPIFTLNQPYWIGFLVHALSAMMYPLFPWLRDWLRGRLPSRHGRFTAVWSGLSAVTLLALGFVALLGWQNRELPWMGENPAFDQSYMRRMAAHHAQGVELARLAVEKAQDPYLKNLAHLMAADQKGEIAIFQQWWRSWFAGGLPPASPEEHASMPGMLSPAQMDSLRGANGNAFDPLFISLMTTHHQGAILMADRALRGASDLRLRLMAHATRHAQRGEIELMHGSQGFAAVKSATLSLLLPAGEARADQRGAAPSMHAH</sequence>
<evidence type="ECO:0000313" key="3">
    <source>
        <dbReference type="EMBL" id="EIM27421.1"/>
    </source>
</evidence>
<keyword evidence="1" id="KW-0472">Membrane</keyword>
<dbReference type="PATRIC" id="fig|864069.3.peg.4322"/>
<dbReference type="InterPro" id="IPR005183">
    <property type="entry name" value="DUF305_CopM-like"/>
</dbReference>
<evidence type="ECO:0000313" key="4">
    <source>
        <dbReference type="Proteomes" id="UP000003947"/>
    </source>
</evidence>
<evidence type="ECO:0000256" key="1">
    <source>
        <dbReference type="SAM" id="Phobius"/>
    </source>
</evidence>
<name>I4YTX9_9HYPH</name>
<dbReference type="Gene3D" id="1.20.1260.10">
    <property type="match status" value="1"/>
</dbReference>
<keyword evidence="1" id="KW-1133">Transmembrane helix</keyword>
<accession>I4YTX9</accession>
<dbReference type="PANTHER" id="PTHR36933">
    <property type="entry name" value="SLL0788 PROTEIN"/>
    <property type="match status" value="1"/>
</dbReference>
<dbReference type="RefSeq" id="WP_009763471.1">
    <property type="nucleotide sequence ID" value="NZ_CP141048.1"/>
</dbReference>
<dbReference type="InterPro" id="IPR012347">
    <property type="entry name" value="Ferritin-like"/>
</dbReference>
<feature type="transmembrane region" description="Helical" evidence="1">
    <location>
        <begin position="175"/>
        <end position="196"/>
    </location>
</feature>
<organism evidence="3 4">
    <name type="scientific">Microvirga lotononidis</name>
    <dbReference type="NCBI Taxonomy" id="864069"/>
    <lineage>
        <taxon>Bacteria</taxon>
        <taxon>Pseudomonadati</taxon>
        <taxon>Pseudomonadota</taxon>
        <taxon>Alphaproteobacteria</taxon>
        <taxon>Hyphomicrobiales</taxon>
        <taxon>Methylobacteriaceae</taxon>
        <taxon>Microvirga</taxon>
    </lineage>
</organism>
<evidence type="ECO:0000259" key="2">
    <source>
        <dbReference type="Pfam" id="PF03713"/>
    </source>
</evidence>
<dbReference type="PANTHER" id="PTHR36933:SF1">
    <property type="entry name" value="SLL0788 PROTEIN"/>
    <property type="match status" value="1"/>
</dbReference>
<dbReference type="HOGENOM" id="CLU_060263_0_0_5"/>
<feature type="transmembrane region" description="Helical" evidence="1">
    <location>
        <begin position="137"/>
        <end position="155"/>
    </location>
</feature>
<keyword evidence="1" id="KW-0812">Transmembrane</keyword>